<sequence>MADLSAEEVQRVKDLLNSFYVNGDSSVVAELFGIIDRDGSGSLEADELEPIITAVTGKQLGAGELEAIIKAADEDGNSTIELNEFEGLLNNAQVKALLT</sequence>
<reference evidence="3 4" key="1">
    <citation type="submission" date="2016-11" db="EMBL/GenBank/DDBJ databases">
        <title>The macronuclear genome of Stentor coeruleus: a giant cell with tiny introns.</title>
        <authorList>
            <person name="Slabodnick M."/>
            <person name="Ruby J.G."/>
            <person name="Reiff S.B."/>
            <person name="Swart E.C."/>
            <person name="Gosai S."/>
            <person name="Prabakaran S."/>
            <person name="Witkowska E."/>
            <person name="Larue G.E."/>
            <person name="Fisher S."/>
            <person name="Freeman R.M."/>
            <person name="Gunawardena J."/>
            <person name="Chu W."/>
            <person name="Stover N.A."/>
            <person name="Gregory B.D."/>
            <person name="Nowacki M."/>
            <person name="Derisi J."/>
            <person name="Roy S.W."/>
            <person name="Marshall W.F."/>
            <person name="Sood P."/>
        </authorList>
    </citation>
    <scope>NUCLEOTIDE SEQUENCE [LARGE SCALE GENOMIC DNA]</scope>
    <source>
        <strain evidence="3">WM001</strain>
    </source>
</reference>
<dbReference type="PROSITE" id="PS50222">
    <property type="entry name" value="EF_HAND_2"/>
    <property type="match status" value="2"/>
</dbReference>
<name>A0A1R2BMZ5_9CILI</name>
<keyword evidence="4" id="KW-1185">Reference proteome</keyword>
<accession>A0A1R2BMZ5</accession>
<evidence type="ECO:0000313" key="3">
    <source>
        <dbReference type="EMBL" id="OMJ78126.1"/>
    </source>
</evidence>
<dbReference type="CDD" id="cd00051">
    <property type="entry name" value="EFh"/>
    <property type="match status" value="1"/>
</dbReference>
<dbReference type="SMART" id="SM00054">
    <property type="entry name" value="EFh"/>
    <property type="match status" value="2"/>
</dbReference>
<protein>
    <recommendedName>
        <fullName evidence="2">EF-hand domain-containing protein</fullName>
    </recommendedName>
</protein>
<evidence type="ECO:0000259" key="2">
    <source>
        <dbReference type="PROSITE" id="PS50222"/>
    </source>
</evidence>
<dbReference type="InterPro" id="IPR018247">
    <property type="entry name" value="EF_Hand_1_Ca_BS"/>
</dbReference>
<dbReference type="EMBL" id="MPUH01000538">
    <property type="protein sequence ID" value="OMJ78126.1"/>
    <property type="molecule type" value="Genomic_DNA"/>
</dbReference>
<dbReference type="InterPro" id="IPR011992">
    <property type="entry name" value="EF-hand-dom_pair"/>
</dbReference>
<comment type="caution">
    <text evidence="3">The sequence shown here is derived from an EMBL/GenBank/DDBJ whole genome shotgun (WGS) entry which is preliminary data.</text>
</comment>
<dbReference type="Proteomes" id="UP000187209">
    <property type="component" value="Unassembled WGS sequence"/>
</dbReference>
<dbReference type="PROSITE" id="PS00018">
    <property type="entry name" value="EF_HAND_1"/>
    <property type="match status" value="1"/>
</dbReference>
<keyword evidence="1" id="KW-0106">Calcium</keyword>
<dbReference type="OrthoDB" id="26525at2759"/>
<dbReference type="InterPro" id="IPR002048">
    <property type="entry name" value="EF_hand_dom"/>
</dbReference>
<dbReference type="AlphaFoldDB" id="A0A1R2BMZ5"/>
<dbReference type="Gene3D" id="1.10.238.10">
    <property type="entry name" value="EF-hand"/>
    <property type="match status" value="1"/>
</dbReference>
<evidence type="ECO:0000313" key="4">
    <source>
        <dbReference type="Proteomes" id="UP000187209"/>
    </source>
</evidence>
<feature type="domain" description="EF-hand" evidence="2">
    <location>
        <begin position="60"/>
        <end position="95"/>
    </location>
</feature>
<organism evidence="3 4">
    <name type="scientific">Stentor coeruleus</name>
    <dbReference type="NCBI Taxonomy" id="5963"/>
    <lineage>
        <taxon>Eukaryota</taxon>
        <taxon>Sar</taxon>
        <taxon>Alveolata</taxon>
        <taxon>Ciliophora</taxon>
        <taxon>Postciliodesmatophora</taxon>
        <taxon>Heterotrichea</taxon>
        <taxon>Heterotrichida</taxon>
        <taxon>Stentoridae</taxon>
        <taxon>Stentor</taxon>
    </lineage>
</organism>
<dbReference type="Pfam" id="PF13499">
    <property type="entry name" value="EF-hand_7"/>
    <property type="match status" value="1"/>
</dbReference>
<dbReference type="GO" id="GO:0005509">
    <property type="term" value="F:calcium ion binding"/>
    <property type="evidence" value="ECO:0007669"/>
    <property type="project" value="InterPro"/>
</dbReference>
<proteinExistence type="predicted"/>
<evidence type="ECO:0000256" key="1">
    <source>
        <dbReference type="ARBA" id="ARBA00022837"/>
    </source>
</evidence>
<feature type="domain" description="EF-hand" evidence="2">
    <location>
        <begin position="23"/>
        <end position="58"/>
    </location>
</feature>
<gene>
    <name evidence="3" type="ORF">SteCoe_22145</name>
</gene>
<dbReference type="SUPFAM" id="SSF47473">
    <property type="entry name" value="EF-hand"/>
    <property type="match status" value="1"/>
</dbReference>